<dbReference type="EMBL" id="LCTV02000011">
    <property type="protein sequence ID" value="PRQ71754.1"/>
    <property type="molecule type" value="Genomic_DNA"/>
</dbReference>
<name>A0A2T0A179_RHOTO</name>
<reference evidence="2 3" key="1">
    <citation type="journal article" date="2018" name="Elife">
        <title>Functional genomics of lipid metabolism in the oleaginous yeast Rhodosporidium toruloides.</title>
        <authorList>
            <person name="Coradetti S.T."/>
            <person name="Pinel D."/>
            <person name="Geiselman G."/>
            <person name="Ito M."/>
            <person name="Mondo S."/>
            <person name="Reilly M.C."/>
            <person name="Cheng Y.F."/>
            <person name="Bauer S."/>
            <person name="Grigoriev I."/>
            <person name="Gladden J.M."/>
            <person name="Simmons B.A."/>
            <person name="Brem R."/>
            <person name="Arkin A.P."/>
            <person name="Skerker J.M."/>
        </authorList>
    </citation>
    <scope>NUCLEOTIDE SEQUENCE [LARGE SCALE GENOMIC DNA]</scope>
    <source>
        <strain evidence="2 3">NBRC 0880</strain>
    </source>
</reference>
<dbReference type="AlphaFoldDB" id="A0A2T0A179"/>
<protein>
    <submittedName>
        <fullName evidence="2">Uncharacterized protein</fullName>
    </submittedName>
</protein>
<comment type="caution">
    <text evidence="2">The sequence shown here is derived from an EMBL/GenBank/DDBJ whole genome shotgun (WGS) entry which is preliminary data.</text>
</comment>
<feature type="region of interest" description="Disordered" evidence="1">
    <location>
        <begin position="1"/>
        <end position="53"/>
    </location>
</feature>
<evidence type="ECO:0000313" key="2">
    <source>
        <dbReference type="EMBL" id="PRQ71754.1"/>
    </source>
</evidence>
<evidence type="ECO:0000256" key="1">
    <source>
        <dbReference type="SAM" id="MobiDB-lite"/>
    </source>
</evidence>
<gene>
    <name evidence="2" type="ORF">AAT19DRAFT_9869</name>
</gene>
<evidence type="ECO:0000313" key="3">
    <source>
        <dbReference type="Proteomes" id="UP000239560"/>
    </source>
</evidence>
<sequence length="157" mass="16857">MQGISGSASNRVNRSSGKQERRQAAVQSSGGSYGCRLQGTRGRADRASAAQGASVCAEKRIHRLQTPCRESRGRRRRVAGGEEVKEARTARLRSLMKSVGKMALVEVGNGRSRTVPGGGTLVDHRLHASVSKGKRGRKDERTCLARKVSGCGRESIN</sequence>
<feature type="compositionally biased region" description="Polar residues" evidence="1">
    <location>
        <begin position="1"/>
        <end position="16"/>
    </location>
</feature>
<dbReference type="Proteomes" id="UP000239560">
    <property type="component" value="Unassembled WGS sequence"/>
</dbReference>
<accession>A0A2T0A179</accession>
<proteinExistence type="predicted"/>
<organism evidence="2 3">
    <name type="scientific">Rhodotorula toruloides</name>
    <name type="common">Yeast</name>
    <name type="synonym">Rhodosporidium toruloides</name>
    <dbReference type="NCBI Taxonomy" id="5286"/>
    <lineage>
        <taxon>Eukaryota</taxon>
        <taxon>Fungi</taxon>
        <taxon>Dikarya</taxon>
        <taxon>Basidiomycota</taxon>
        <taxon>Pucciniomycotina</taxon>
        <taxon>Microbotryomycetes</taxon>
        <taxon>Sporidiobolales</taxon>
        <taxon>Sporidiobolaceae</taxon>
        <taxon>Rhodotorula</taxon>
    </lineage>
</organism>